<comment type="caution">
    <text evidence="3">The sequence shown here is derived from an EMBL/GenBank/DDBJ whole genome shotgun (WGS) entry which is preliminary data.</text>
</comment>
<feature type="transmembrane region" description="Helical" evidence="1">
    <location>
        <begin position="84"/>
        <end position="105"/>
    </location>
</feature>
<accession>A0ABW4QU75</accession>
<keyword evidence="4" id="KW-1185">Reference proteome</keyword>
<feature type="transmembrane region" description="Helical" evidence="1">
    <location>
        <begin position="12"/>
        <end position="32"/>
    </location>
</feature>
<keyword evidence="3" id="KW-0012">Acyltransferase</keyword>
<reference evidence="4" key="1">
    <citation type="journal article" date="2019" name="Int. J. Syst. Evol. Microbiol.">
        <title>The Global Catalogue of Microorganisms (GCM) 10K type strain sequencing project: providing services to taxonomists for standard genome sequencing and annotation.</title>
        <authorList>
            <consortium name="The Broad Institute Genomics Platform"/>
            <consortium name="The Broad Institute Genome Sequencing Center for Infectious Disease"/>
            <person name="Wu L."/>
            <person name="Ma J."/>
        </authorList>
    </citation>
    <scope>NUCLEOTIDE SEQUENCE [LARGE SCALE GENOMIC DNA]</scope>
    <source>
        <strain evidence="4">CGMCC 1.15795</strain>
    </source>
</reference>
<dbReference type="EC" id="2.3.-.-" evidence="3"/>
<protein>
    <submittedName>
        <fullName evidence="3">Acyltransferase family protein</fullName>
        <ecNumber evidence="3">2.3.-.-</ecNumber>
    </submittedName>
</protein>
<evidence type="ECO:0000313" key="3">
    <source>
        <dbReference type="EMBL" id="MFD1872982.1"/>
    </source>
</evidence>
<dbReference type="GO" id="GO:0016746">
    <property type="term" value="F:acyltransferase activity"/>
    <property type="evidence" value="ECO:0007669"/>
    <property type="project" value="UniProtKB-KW"/>
</dbReference>
<feature type="transmembrane region" description="Helical" evidence="1">
    <location>
        <begin position="171"/>
        <end position="188"/>
    </location>
</feature>
<dbReference type="PANTHER" id="PTHR23028">
    <property type="entry name" value="ACETYLTRANSFERASE"/>
    <property type="match status" value="1"/>
</dbReference>
<proteinExistence type="predicted"/>
<feature type="transmembrane region" description="Helical" evidence="1">
    <location>
        <begin position="256"/>
        <end position="274"/>
    </location>
</feature>
<dbReference type="Pfam" id="PF01757">
    <property type="entry name" value="Acyl_transf_3"/>
    <property type="match status" value="1"/>
</dbReference>
<feature type="domain" description="Acyltransferase 3" evidence="2">
    <location>
        <begin position="13"/>
        <end position="336"/>
    </location>
</feature>
<keyword evidence="1" id="KW-1133">Transmembrane helix</keyword>
<dbReference type="RefSeq" id="WP_382313474.1">
    <property type="nucleotide sequence ID" value="NZ_JBHUFD010000003.1"/>
</dbReference>
<dbReference type="EMBL" id="JBHUFD010000003">
    <property type="protein sequence ID" value="MFD1872982.1"/>
    <property type="molecule type" value="Genomic_DNA"/>
</dbReference>
<organism evidence="3 4">
    <name type="scientific">Hymenobacter bucti</name>
    <dbReference type="NCBI Taxonomy" id="1844114"/>
    <lineage>
        <taxon>Bacteria</taxon>
        <taxon>Pseudomonadati</taxon>
        <taxon>Bacteroidota</taxon>
        <taxon>Cytophagia</taxon>
        <taxon>Cytophagales</taxon>
        <taxon>Hymenobacteraceae</taxon>
        <taxon>Hymenobacter</taxon>
    </lineage>
</organism>
<dbReference type="Proteomes" id="UP001597197">
    <property type="component" value="Unassembled WGS sequence"/>
</dbReference>
<keyword evidence="3" id="KW-0808">Transferase</keyword>
<name>A0ABW4QU75_9BACT</name>
<feature type="transmembrane region" description="Helical" evidence="1">
    <location>
        <begin position="52"/>
        <end position="72"/>
    </location>
</feature>
<dbReference type="InterPro" id="IPR002656">
    <property type="entry name" value="Acyl_transf_3_dom"/>
</dbReference>
<keyword evidence="1" id="KW-0812">Transmembrane</keyword>
<dbReference type="PANTHER" id="PTHR23028:SF53">
    <property type="entry name" value="ACYL_TRANSF_3 DOMAIN-CONTAINING PROTEIN"/>
    <property type="match status" value="1"/>
</dbReference>
<evidence type="ECO:0000256" key="1">
    <source>
        <dbReference type="SAM" id="Phobius"/>
    </source>
</evidence>
<keyword evidence="1" id="KW-0472">Membrane</keyword>
<dbReference type="InterPro" id="IPR050879">
    <property type="entry name" value="Acyltransferase_3"/>
</dbReference>
<evidence type="ECO:0000313" key="4">
    <source>
        <dbReference type="Proteomes" id="UP001597197"/>
    </source>
</evidence>
<feature type="transmembrane region" description="Helical" evidence="1">
    <location>
        <begin position="145"/>
        <end position="164"/>
    </location>
</feature>
<feature type="transmembrane region" description="Helical" evidence="1">
    <location>
        <begin position="319"/>
        <end position="340"/>
    </location>
</feature>
<sequence length="363" mass="41033">MEPEPRKSPLRFYEIDLLRFLAALSVVLYHYTYRGYMADQYSPVPFASIGRFTKYGYLGVELFFLISGYVVLLSAQGKTVRQFFLSRVTRLYPAFWVACTLTFLVERVWGPGAPVAPGLHPTLGQYLVNMTMLQGLLAVPDLDTAYWTLTIEIGFYFVVSLLLAYRLLRHLDWVLLVWLLYVGLAGTAPVTSPIAYLLFPRYAPYFIAGMLFYLLQQPQGRTWLRYRLLALAYLLALRSSVTRASDVSAYFHDPTAWQVGVGAVTAFFLVFYLVAFRKINLGGFPWLARLGALTYPLYLIHGNIAFVAFHRLSPFVNKYLLLGGALAGALAAAYAIHTLIEKRFSKPLGAQLNGWLTRLDQKA</sequence>
<evidence type="ECO:0000259" key="2">
    <source>
        <dbReference type="Pfam" id="PF01757"/>
    </source>
</evidence>
<gene>
    <name evidence="3" type="ORF">ACFSDX_11120</name>
</gene>
<feature type="transmembrane region" description="Helical" evidence="1">
    <location>
        <begin position="286"/>
        <end position="307"/>
    </location>
</feature>